<protein>
    <submittedName>
        <fullName evidence="1">Uncharacterized protein</fullName>
    </submittedName>
</protein>
<gene>
    <name evidence="1" type="ORF">KDK_19930</name>
</gene>
<evidence type="ECO:0000313" key="1">
    <source>
        <dbReference type="EMBL" id="GCE18193.1"/>
    </source>
</evidence>
<accession>A0A402AGL4</accession>
<keyword evidence="2" id="KW-1185">Reference proteome</keyword>
<comment type="caution">
    <text evidence="1">The sequence shown here is derived from an EMBL/GenBank/DDBJ whole genome shotgun (WGS) entry which is preliminary data.</text>
</comment>
<name>A0A402AGL4_9CHLR</name>
<reference evidence="2" key="1">
    <citation type="submission" date="2018-12" db="EMBL/GenBank/DDBJ databases">
        <title>Tengunoibacter tsumagoiensis gen. nov., sp. nov., Dictyobacter kobayashii sp. nov., D. alpinus sp. nov., and D. joshuensis sp. nov. and description of Dictyobacteraceae fam. nov. within the order Ktedonobacterales isolated from Tengu-no-mugimeshi.</title>
        <authorList>
            <person name="Wang C.M."/>
            <person name="Zheng Y."/>
            <person name="Sakai Y."/>
            <person name="Toyoda A."/>
            <person name="Minakuchi Y."/>
            <person name="Abe K."/>
            <person name="Yokota A."/>
            <person name="Yabe S."/>
        </authorList>
    </citation>
    <scope>NUCLEOTIDE SEQUENCE [LARGE SCALE GENOMIC DNA]</scope>
    <source>
        <strain evidence="2">Uno11</strain>
    </source>
</reference>
<dbReference type="AlphaFoldDB" id="A0A402AGL4"/>
<organism evidence="1 2">
    <name type="scientific">Dictyobacter kobayashii</name>
    <dbReference type="NCBI Taxonomy" id="2014872"/>
    <lineage>
        <taxon>Bacteria</taxon>
        <taxon>Bacillati</taxon>
        <taxon>Chloroflexota</taxon>
        <taxon>Ktedonobacteria</taxon>
        <taxon>Ktedonobacterales</taxon>
        <taxon>Dictyobacteraceae</taxon>
        <taxon>Dictyobacter</taxon>
    </lineage>
</organism>
<proteinExistence type="predicted"/>
<dbReference type="EMBL" id="BIFS01000001">
    <property type="protein sequence ID" value="GCE18193.1"/>
    <property type="molecule type" value="Genomic_DNA"/>
</dbReference>
<evidence type="ECO:0000313" key="2">
    <source>
        <dbReference type="Proteomes" id="UP000287188"/>
    </source>
</evidence>
<sequence>MFDKDTRTLAYTNHLFKLRLTLSTQPTRQWREGDDLTGFYDHLSPVRVVCVF</sequence>
<dbReference type="Proteomes" id="UP000287188">
    <property type="component" value="Unassembled WGS sequence"/>
</dbReference>